<dbReference type="AlphaFoldDB" id="H2XQS4"/>
<evidence type="ECO:0000256" key="1">
    <source>
        <dbReference type="PROSITE-ProRule" id="PRU00076"/>
    </source>
</evidence>
<evidence type="ECO:0000259" key="3">
    <source>
        <dbReference type="PROSITE" id="PS51034"/>
    </source>
</evidence>
<dbReference type="PROSITE" id="PS00022">
    <property type="entry name" value="EGF_1"/>
    <property type="match status" value="1"/>
</dbReference>
<feature type="disulfide bond" evidence="1">
    <location>
        <begin position="10"/>
        <end position="19"/>
    </location>
</feature>
<name>H2XQS4_CIOIN</name>
<dbReference type="HOGENOM" id="CLU_1535915_0_0_1"/>
<keyword evidence="5" id="KW-1185">Reference proteome</keyword>
<feature type="domain" description="ZP" evidence="3">
    <location>
        <begin position="27"/>
        <end position="175"/>
    </location>
</feature>
<organism evidence="4 5">
    <name type="scientific">Ciona intestinalis</name>
    <name type="common">Transparent sea squirt</name>
    <name type="synonym">Ascidia intestinalis</name>
    <dbReference type="NCBI Taxonomy" id="7719"/>
    <lineage>
        <taxon>Eukaryota</taxon>
        <taxon>Metazoa</taxon>
        <taxon>Chordata</taxon>
        <taxon>Tunicata</taxon>
        <taxon>Ascidiacea</taxon>
        <taxon>Phlebobranchia</taxon>
        <taxon>Cionidae</taxon>
        <taxon>Ciona</taxon>
    </lineage>
</organism>
<evidence type="ECO:0000259" key="2">
    <source>
        <dbReference type="PROSITE" id="PS50026"/>
    </source>
</evidence>
<protein>
    <recommendedName>
        <fullName evidence="6">EGF-like domain-containing protein</fullName>
    </recommendedName>
</protein>
<dbReference type="InterPro" id="IPR000742">
    <property type="entry name" value="EGF"/>
</dbReference>
<keyword evidence="1" id="KW-1015">Disulfide bond</keyword>
<dbReference type="PROSITE" id="PS50026">
    <property type="entry name" value="EGF_3"/>
    <property type="match status" value="1"/>
</dbReference>
<reference evidence="4" key="2">
    <citation type="submission" date="2025-08" db="UniProtKB">
        <authorList>
            <consortium name="Ensembl"/>
        </authorList>
    </citation>
    <scope>IDENTIFICATION</scope>
</reference>
<dbReference type="PROSITE" id="PS51034">
    <property type="entry name" value="ZP_2"/>
    <property type="match status" value="1"/>
</dbReference>
<accession>H2XQS4</accession>
<dbReference type="PROSITE" id="PS01186">
    <property type="entry name" value="EGF_2"/>
    <property type="match status" value="1"/>
</dbReference>
<keyword evidence="1" id="KW-0245">EGF-like domain</keyword>
<feature type="domain" description="EGF-like" evidence="2">
    <location>
        <begin position="1"/>
        <end position="20"/>
    </location>
</feature>
<comment type="caution">
    <text evidence="1">Lacks conserved residue(s) required for the propagation of feature annotation.</text>
</comment>
<evidence type="ECO:0000313" key="4">
    <source>
        <dbReference type="Ensembl" id="ENSCINP00000032008.1"/>
    </source>
</evidence>
<dbReference type="Ensembl" id="ENSCINT00000034428.1">
    <property type="protein sequence ID" value="ENSCINP00000032008.1"/>
    <property type="gene ID" value="ENSCING00000022220.1"/>
</dbReference>
<sequence length="175" mass="19854">MLTRWYQCNCKPGWMGKHCDFRGPELTCGSNNIIITFDRRAIAEEGMLTQNPSMVGFISRDSSHCIAMFEHSHNMSRYFLMIPKPIETSCGSTTQVTSQTYQIQNSVTWEVMDETIKSTVVLFDFTCIYEKNGTSSSEFSSNGILSIESYKRQTEVITSGGTFDINLSLFRDALF</sequence>
<reference evidence="5" key="1">
    <citation type="journal article" date="2002" name="Science">
        <title>The draft genome of Ciona intestinalis: insights into chordate and vertebrate origins.</title>
        <authorList>
            <person name="Dehal P."/>
            <person name="Satou Y."/>
            <person name="Campbell R.K."/>
            <person name="Chapman J."/>
            <person name="Degnan B."/>
            <person name="De Tomaso A."/>
            <person name="Davidson B."/>
            <person name="Di Gregorio A."/>
            <person name="Gelpke M."/>
            <person name="Goodstein D.M."/>
            <person name="Harafuji N."/>
            <person name="Hastings K.E."/>
            <person name="Ho I."/>
            <person name="Hotta K."/>
            <person name="Huang W."/>
            <person name="Kawashima T."/>
            <person name="Lemaire P."/>
            <person name="Martinez D."/>
            <person name="Meinertzhagen I.A."/>
            <person name="Necula S."/>
            <person name="Nonaka M."/>
            <person name="Putnam N."/>
            <person name="Rash S."/>
            <person name="Saiga H."/>
            <person name="Satake M."/>
            <person name="Terry A."/>
            <person name="Yamada L."/>
            <person name="Wang H.G."/>
            <person name="Awazu S."/>
            <person name="Azumi K."/>
            <person name="Boore J."/>
            <person name="Branno M."/>
            <person name="Chin-Bow S."/>
            <person name="DeSantis R."/>
            <person name="Doyle S."/>
            <person name="Francino P."/>
            <person name="Keys D.N."/>
            <person name="Haga S."/>
            <person name="Hayashi H."/>
            <person name="Hino K."/>
            <person name="Imai K.S."/>
            <person name="Inaba K."/>
            <person name="Kano S."/>
            <person name="Kobayashi K."/>
            <person name="Kobayashi M."/>
            <person name="Lee B.I."/>
            <person name="Makabe K.W."/>
            <person name="Manohar C."/>
            <person name="Matassi G."/>
            <person name="Medina M."/>
            <person name="Mochizuki Y."/>
            <person name="Mount S."/>
            <person name="Morishita T."/>
            <person name="Miura S."/>
            <person name="Nakayama A."/>
            <person name="Nishizaka S."/>
            <person name="Nomoto H."/>
            <person name="Ohta F."/>
            <person name="Oishi K."/>
            <person name="Rigoutsos I."/>
            <person name="Sano M."/>
            <person name="Sasaki A."/>
            <person name="Sasakura Y."/>
            <person name="Shoguchi E."/>
            <person name="Shin-i T."/>
            <person name="Spagnuolo A."/>
            <person name="Stainier D."/>
            <person name="Suzuki M.M."/>
            <person name="Tassy O."/>
            <person name="Takatori N."/>
            <person name="Tokuoka M."/>
            <person name="Yagi K."/>
            <person name="Yoshizaki F."/>
            <person name="Wada S."/>
            <person name="Zhang C."/>
            <person name="Hyatt P.D."/>
            <person name="Larimer F."/>
            <person name="Detter C."/>
            <person name="Doggett N."/>
            <person name="Glavina T."/>
            <person name="Hawkins T."/>
            <person name="Richardson P."/>
            <person name="Lucas S."/>
            <person name="Kohara Y."/>
            <person name="Levine M."/>
            <person name="Satoh N."/>
            <person name="Rokhsar D.S."/>
        </authorList>
    </citation>
    <scope>NUCLEOTIDE SEQUENCE [LARGE SCALE GENOMIC DNA]</scope>
</reference>
<evidence type="ECO:0000313" key="5">
    <source>
        <dbReference type="Proteomes" id="UP000008144"/>
    </source>
</evidence>
<dbReference type="InterPro" id="IPR001507">
    <property type="entry name" value="ZP_dom"/>
</dbReference>
<dbReference type="InParanoid" id="H2XQS4"/>
<dbReference type="Proteomes" id="UP000008144">
    <property type="component" value="Unassembled WGS sequence"/>
</dbReference>
<reference evidence="4" key="3">
    <citation type="submission" date="2025-09" db="UniProtKB">
        <authorList>
            <consortium name="Ensembl"/>
        </authorList>
    </citation>
    <scope>IDENTIFICATION</scope>
</reference>
<evidence type="ECO:0008006" key="6">
    <source>
        <dbReference type="Google" id="ProtNLM"/>
    </source>
</evidence>
<proteinExistence type="predicted"/>